<dbReference type="PRINTS" id="PR00834">
    <property type="entry name" value="PROTEASES2C"/>
</dbReference>
<dbReference type="EMBL" id="CABFWE030000014">
    <property type="protein sequence ID" value="CAD7054424.1"/>
    <property type="molecule type" value="Genomic_DNA"/>
</dbReference>
<dbReference type="PANTHER" id="PTHR43343:SF3">
    <property type="entry name" value="PROTEASE DO-LIKE 8, CHLOROPLASTIC"/>
    <property type="match status" value="1"/>
</dbReference>
<accession>A0ABM8PY03</accession>
<evidence type="ECO:0000313" key="6">
    <source>
        <dbReference type="Proteomes" id="UP000601041"/>
    </source>
</evidence>
<dbReference type="Gene3D" id="2.40.10.10">
    <property type="entry name" value="Trypsin-like serine proteases"/>
    <property type="match status" value="2"/>
</dbReference>
<evidence type="ECO:0000259" key="4">
    <source>
        <dbReference type="SMART" id="SM00228"/>
    </source>
</evidence>
<dbReference type="InterPro" id="IPR051201">
    <property type="entry name" value="Chloro_Bact_Ser_Proteases"/>
</dbReference>
<dbReference type="InterPro" id="IPR001478">
    <property type="entry name" value="PDZ"/>
</dbReference>
<dbReference type="SUPFAM" id="SSF50494">
    <property type="entry name" value="Trypsin-like serine proteases"/>
    <property type="match status" value="1"/>
</dbReference>
<name>A0ABM8PY03_9HYPH</name>
<reference evidence="5 6" key="1">
    <citation type="submission" date="2020-11" db="EMBL/GenBank/DDBJ databases">
        <authorList>
            <person name="Lassalle F."/>
        </authorList>
    </citation>
    <scope>NUCLEOTIDE SEQUENCE [LARGE SCALE GENOMIC DNA]</scope>
    <source>
        <strain evidence="5 6">AB21</strain>
    </source>
</reference>
<feature type="domain" description="PDZ" evidence="4">
    <location>
        <begin position="264"/>
        <end position="354"/>
    </location>
</feature>
<dbReference type="InterPro" id="IPR043504">
    <property type="entry name" value="Peptidase_S1_PA_chymotrypsin"/>
</dbReference>
<keyword evidence="2" id="KW-0645">Protease</keyword>
<dbReference type="Pfam" id="PF13365">
    <property type="entry name" value="Trypsin_2"/>
    <property type="match status" value="1"/>
</dbReference>
<evidence type="ECO:0000256" key="3">
    <source>
        <dbReference type="ARBA" id="ARBA00022801"/>
    </source>
</evidence>
<sequence length="371" mass="39040">MRRAVWVGSGLLLTAALTFFIGSLWRQGSTSTSAGRLVAVDNQAHLSPEQSRIQVFASASQKVVFITTSRRDRDPWSLNPLNVPNGTGSGFVWDEEGHIVTNYHVIEEATDAIVTLSDGQGFKARLVGAAPELDLAVLKVSAGRKFPSPIPVGRSDDLKVGQDVLAIGNPFGLDRTLTTGIVSALNRELPTKDGQTLKGLIQTDAAINPGNSGGPLLDSQGRLVGVNTAIYSPSGASAGIGFAVPVAIVSSVVPSIIAGTPRNLDFGIHSDDSVSQAILQQLDLEGVLVLEVTPGSSAERIGIRPTRRSETGSLILGDVIVAVGNRAVRSYEEMQTALGNLATADTTLLVVREGRRQQITVSKGLSRSPPR</sequence>
<dbReference type="SUPFAM" id="SSF50156">
    <property type="entry name" value="PDZ domain-like"/>
    <property type="match status" value="1"/>
</dbReference>
<keyword evidence="6" id="KW-1185">Reference proteome</keyword>
<dbReference type="InterPro" id="IPR036034">
    <property type="entry name" value="PDZ_sf"/>
</dbReference>
<comment type="similarity">
    <text evidence="1">Belongs to the peptidase S1C family.</text>
</comment>
<gene>
    <name evidence="5" type="ORF">RHAB21_00543</name>
</gene>
<comment type="caution">
    <text evidence="5">The sequence shown here is derived from an EMBL/GenBank/DDBJ whole genome shotgun (WGS) entry which is preliminary data.</text>
</comment>
<dbReference type="InterPro" id="IPR001940">
    <property type="entry name" value="Peptidase_S1C"/>
</dbReference>
<dbReference type="PANTHER" id="PTHR43343">
    <property type="entry name" value="PEPTIDASE S12"/>
    <property type="match status" value="1"/>
</dbReference>
<dbReference type="InterPro" id="IPR009003">
    <property type="entry name" value="Peptidase_S1_PA"/>
</dbReference>
<keyword evidence="3" id="KW-0378">Hydrolase</keyword>
<dbReference type="SMART" id="SM00228">
    <property type="entry name" value="PDZ"/>
    <property type="match status" value="1"/>
</dbReference>
<evidence type="ECO:0000313" key="5">
    <source>
        <dbReference type="EMBL" id="CAD7054424.1"/>
    </source>
</evidence>
<organism evidence="5 6">
    <name type="scientific">Pseudorhizobium halotolerans</name>
    <dbReference type="NCBI Taxonomy" id="1233081"/>
    <lineage>
        <taxon>Bacteria</taxon>
        <taxon>Pseudomonadati</taxon>
        <taxon>Pseudomonadota</taxon>
        <taxon>Alphaproteobacteria</taxon>
        <taxon>Hyphomicrobiales</taxon>
        <taxon>Rhizobiaceae</taxon>
        <taxon>Rhizobium/Agrobacterium group</taxon>
        <taxon>Pseudorhizobium</taxon>
    </lineage>
</organism>
<dbReference type="RefSeq" id="WP_142589719.1">
    <property type="nucleotide sequence ID" value="NZ_CABFWE030000014.1"/>
</dbReference>
<evidence type="ECO:0000256" key="1">
    <source>
        <dbReference type="ARBA" id="ARBA00010541"/>
    </source>
</evidence>
<protein>
    <submittedName>
        <fullName evidence="5">2-alkenal reductase</fullName>
    </submittedName>
</protein>
<dbReference type="Proteomes" id="UP000601041">
    <property type="component" value="Unassembled WGS sequence"/>
</dbReference>
<evidence type="ECO:0000256" key="2">
    <source>
        <dbReference type="ARBA" id="ARBA00022670"/>
    </source>
</evidence>
<dbReference type="Gene3D" id="2.30.42.10">
    <property type="match status" value="1"/>
</dbReference>
<proteinExistence type="inferred from homology"/>